<dbReference type="GO" id="GO:0003677">
    <property type="term" value="F:DNA binding"/>
    <property type="evidence" value="ECO:0007669"/>
    <property type="project" value="InterPro"/>
</dbReference>
<dbReference type="AlphaFoldDB" id="A0A1S1QPU3"/>
<keyword evidence="3" id="KW-1185">Reference proteome</keyword>
<sequence>MSVPQSASPAGPPLGEQLRHWRRVRRISQLELASAAGSTPRYVSFIESGRAQPSRQMIGRLARALDVPLRERNVLLLAGGYAPAYTAEPLDSPSWTA</sequence>
<dbReference type="InterPro" id="IPR010982">
    <property type="entry name" value="Lambda_DNA-bd_dom_sf"/>
</dbReference>
<evidence type="ECO:0000313" key="3">
    <source>
        <dbReference type="Proteomes" id="UP000179769"/>
    </source>
</evidence>
<organism evidence="2 3">
    <name type="scientific">Parafrankia soli</name>
    <dbReference type="NCBI Taxonomy" id="2599596"/>
    <lineage>
        <taxon>Bacteria</taxon>
        <taxon>Bacillati</taxon>
        <taxon>Actinomycetota</taxon>
        <taxon>Actinomycetes</taxon>
        <taxon>Frankiales</taxon>
        <taxon>Frankiaceae</taxon>
        <taxon>Parafrankia</taxon>
    </lineage>
</organism>
<dbReference type="InterPro" id="IPR001387">
    <property type="entry name" value="Cro/C1-type_HTH"/>
</dbReference>
<evidence type="ECO:0000313" key="2">
    <source>
        <dbReference type="EMBL" id="OHV36758.1"/>
    </source>
</evidence>
<dbReference type="PROSITE" id="PS50943">
    <property type="entry name" value="HTH_CROC1"/>
    <property type="match status" value="1"/>
</dbReference>
<reference evidence="3" key="1">
    <citation type="submission" date="2016-07" db="EMBL/GenBank/DDBJ databases">
        <title>Frankia sp. NRRL B-16219 Genome sequencing.</title>
        <authorList>
            <person name="Ghodhbane-Gtari F."/>
            <person name="Swanson E."/>
            <person name="Gueddou A."/>
            <person name="Louati M."/>
            <person name="Nouioui I."/>
            <person name="Hezbri K."/>
            <person name="Abebe-Akele F."/>
            <person name="Simpson S."/>
            <person name="Morris K."/>
            <person name="Thomas K."/>
            <person name="Gtari M."/>
            <person name="Tisa L.S."/>
        </authorList>
    </citation>
    <scope>NUCLEOTIDE SEQUENCE [LARGE SCALE GENOMIC DNA]</scope>
    <source>
        <strain evidence="3">NRRL B-16219</strain>
    </source>
</reference>
<gene>
    <name evidence="2" type="ORF">BBK14_14365</name>
</gene>
<evidence type="ECO:0000259" key="1">
    <source>
        <dbReference type="PROSITE" id="PS50943"/>
    </source>
</evidence>
<protein>
    <recommendedName>
        <fullName evidence="1">HTH cro/C1-type domain-containing protein</fullName>
    </recommendedName>
</protein>
<feature type="domain" description="HTH cro/C1-type" evidence="1">
    <location>
        <begin position="18"/>
        <end position="72"/>
    </location>
</feature>
<dbReference type="SUPFAM" id="SSF47413">
    <property type="entry name" value="lambda repressor-like DNA-binding domains"/>
    <property type="match status" value="1"/>
</dbReference>
<proteinExistence type="predicted"/>
<dbReference type="EMBL" id="MAXA01000114">
    <property type="protein sequence ID" value="OHV36758.1"/>
    <property type="molecule type" value="Genomic_DNA"/>
</dbReference>
<dbReference type="PANTHER" id="PTHR35010:SF4">
    <property type="entry name" value="BLL5781 PROTEIN"/>
    <property type="match status" value="1"/>
</dbReference>
<comment type="caution">
    <text evidence="2">The sequence shown here is derived from an EMBL/GenBank/DDBJ whole genome shotgun (WGS) entry which is preliminary data.</text>
</comment>
<dbReference type="CDD" id="cd00093">
    <property type="entry name" value="HTH_XRE"/>
    <property type="match status" value="1"/>
</dbReference>
<dbReference type="Pfam" id="PF13560">
    <property type="entry name" value="HTH_31"/>
    <property type="match status" value="1"/>
</dbReference>
<accession>A0A1S1QPU3</accession>
<dbReference type="SMART" id="SM00530">
    <property type="entry name" value="HTH_XRE"/>
    <property type="match status" value="1"/>
</dbReference>
<dbReference type="Gene3D" id="1.10.260.40">
    <property type="entry name" value="lambda repressor-like DNA-binding domains"/>
    <property type="match status" value="1"/>
</dbReference>
<dbReference type="RefSeq" id="WP_071061835.1">
    <property type="nucleotide sequence ID" value="NZ_JBFLUH010000026.1"/>
</dbReference>
<dbReference type="PANTHER" id="PTHR35010">
    <property type="entry name" value="BLL4672 PROTEIN-RELATED"/>
    <property type="match status" value="1"/>
</dbReference>
<dbReference type="Proteomes" id="UP000179769">
    <property type="component" value="Unassembled WGS sequence"/>
</dbReference>
<name>A0A1S1QPU3_9ACTN</name>
<dbReference type="OrthoDB" id="2959414at2"/>